<feature type="chain" id="PRO_5002727151" evidence="9">
    <location>
        <begin position="26"/>
        <end position="401"/>
    </location>
</feature>
<reference evidence="11" key="1">
    <citation type="journal article" date="2007" name="Dev. Biol.">
        <title>The BMP pathway is essential for re-specification and maintenance of the dorsoventral axis in regenerating and intact planarians.</title>
        <authorList>
            <person name="Molina M.D."/>
            <person name="Salo E."/>
            <person name="Cebria F."/>
        </authorList>
    </citation>
    <scope>NUCLEOTIDE SEQUENCE</scope>
</reference>
<dbReference type="FunFam" id="2.10.90.10:FF:000001">
    <property type="entry name" value="Bone morphogenetic protein 4"/>
    <property type="match status" value="1"/>
</dbReference>
<evidence type="ECO:0000256" key="7">
    <source>
        <dbReference type="ARBA" id="ARBA00023180"/>
    </source>
</evidence>
<evidence type="ECO:0000256" key="2">
    <source>
        <dbReference type="ARBA" id="ARBA00006656"/>
    </source>
</evidence>
<dbReference type="Gene3D" id="2.10.90.10">
    <property type="entry name" value="Cystine-knot cytokines"/>
    <property type="match status" value="1"/>
</dbReference>
<dbReference type="InterPro" id="IPR017948">
    <property type="entry name" value="TGFb_CS"/>
</dbReference>
<dbReference type="InterPro" id="IPR015615">
    <property type="entry name" value="TGF-beta-rel"/>
</dbReference>
<dbReference type="SMART" id="SM00204">
    <property type="entry name" value="TGFB"/>
    <property type="match status" value="1"/>
</dbReference>
<keyword evidence="5 8" id="KW-0339">Growth factor</keyword>
<evidence type="ECO:0000256" key="9">
    <source>
        <dbReference type="SAM" id="SignalP"/>
    </source>
</evidence>
<evidence type="ECO:0000313" key="11">
    <source>
        <dbReference type="EMBL" id="ABV04322.1"/>
    </source>
</evidence>
<comment type="subcellular location">
    <subcellularLocation>
        <location evidence="1">Secreted</location>
    </subcellularLocation>
</comment>
<keyword evidence="4 9" id="KW-0732">Signal</keyword>
<evidence type="ECO:0000256" key="4">
    <source>
        <dbReference type="ARBA" id="ARBA00022729"/>
    </source>
</evidence>
<evidence type="ECO:0000256" key="5">
    <source>
        <dbReference type="ARBA" id="ARBA00023030"/>
    </source>
</evidence>
<feature type="signal peptide" evidence="9">
    <location>
        <begin position="1"/>
        <end position="25"/>
    </location>
</feature>
<dbReference type="Pfam" id="PF00019">
    <property type="entry name" value="TGF_beta"/>
    <property type="match status" value="1"/>
</dbReference>
<evidence type="ECO:0000256" key="1">
    <source>
        <dbReference type="ARBA" id="ARBA00004613"/>
    </source>
</evidence>
<organism evidence="11">
    <name type="scientific">Schmidtea mediterranea</name>
    <name type="common">Freshwater planarian flatworm</name>
    <dbReference type="NCBI Taxonomy" id="79327"/>
    <lineage>
        <taxon>Eukaryota</taxon>
        <taxon>Metazoa</taxon>
        <taxon>Spiralia</taxon>
        <taxon>Lophotrochozoa</taxon>
        <taxon>Platyhelminthes</taxon>
        <taxon>Rhabditophora</taxon>
        <taxon>Seriata</taxon>
        <taxon>Tricladida</taxon>
        <taxon>Continenticola</taxon>
        <taxon>Geoplanoidea</taxon>
        <taxon>Dugesiidae</taxon>
        <taxon>Schmidtea</taxon>
    </lineage>
</organism>
<evidence type="ECO:0000256" key="3">
    <source>
        <dbReference type="ARBA" id="ARBA00022525"/>
    </source>
</evidence>
<accession>A8SLH3</accession>
<evidence type="ECO:0000259" key="10">
    <source>
        <dbReference type="PROSITE" id="PS51362"/>
    </source>
</evidence>
<evidence type="ECO:0000256" key="8">
    <source>
        <dbReference type="RuleBase" id="RU000354"/>
    </source>
</evidence>
<dbReference type="InterPro" id="IPR029034">
    <property type="entry name" value="Cystine-knot_cytokine"/>
</dbReference>
<keyword evidence="6" id="KW-1015">Disulfide bond</keyword>
<comment type="similarity">
    <text evidence="2 8">Belongs to the TGF-beta family.</text>
</comment>
<feature type="domain" description="TGF-beta family profile" evidence="10">
    <location>
        <begin position="284"/>
        <end position="401"/>
    </location>
</feature>
<dbReference type="AlphaFoldDB" id="A8SLH3"/>
<evidence type="ECO:0000256" key="6">
    <source>
        <dbReference type="ARBA" id="ARBA00023157"/>
    </source>
</evidence>
<protein>
    <submittedName>
        <fullName evidence="11">BMP</fullName>
    </submittedName>
</protein>
<dbReference type="PANTHER" id="PTHR11848">
    <property type="entry name" value="TGF-BETA FAMILY"/>
    <property type="match status" value="1"/>
</dbReference>
<sequence length="401" mass="46973">MQKLIVVNIQILCCFIFKLTQIIDAKDSFYGKRFGSQNNNPSEKVRSNLQKMLLSNMGLQPDDVVDSEKYAELSEKLPHFVPDFMKSLYVKSRYNLFNFSVNIEGKPVHLGPIEIIHCQRLRNIQTWSSVGIHKLVFKSSVYTNDNHPLARELRLNRRLFPKILQEPPNNKSNEMHVIMMIFNEHFQLIKEKPINSKSFMKHGWISVDISEYVKSSVFYIKMYGFWRNRSSHTSTDLKFLIQKMNQLYLYYANIVTFYGNKAPLPTYNQEESTIPKDENIRLKRVKRDKTDYIQSLEDDCQRYSLIVTFKEVGWSKWIIAPQNYNAYYCKGNCPYPLSDNFNATNHAIIQLLIHGLKDISIPKPCCVPYNLRPETLLYLNREGDALLREFKDMSVSSCSCH</sequence>
<dbReference type="PROSITE" id="PS00250">
    <property type="entry name" value="TGF_BETA_1"/>
    <property type="match status" value="1"/>
</dbReference>
<dbReference type="GO" id="GO:0005615">
    <property type="term" value="C:extracellular space"/>
    <property type="evidence" value="ECO:0007669"/>
    <property type="project" value="TreeGrafter"/>
</dbReference>
<dbReference type="GO" id="GO:0005125">
    <property type="term" value="F:cytokine activity"/>
    <property type="evidence" value="ECO:0007669"/>
    <property type="project" value="TreeGrafter"/>
</dbReference>
<keyword evidence="3" id="KW-0964">Secreted</keyword>
<proteinExistence type="evidence at transcript level"/>
<dbReference type="GO" id="GO:0008083">
    <property type="term" value="F:growth factor activity"/>
    <property type="evidence" value="ECO:0007669"/>
    <property type="project" value="UniProtKB-KW"/>
</dbReference>
<dbReference type="EMBL" id="EF633689">
    <property type="protein sequence ID" value="ABV04322.1"/>
    <property type="molecule type" value="mRNA"/>
</dbReference>
<dbReference type="SUPFAM" id="SSF57501">
    <property type="entry name" value="Cystine-knot cytokines"/>
    <property type="match status" value="1"/>
</dbReference>
<name>A8SLH3_SCHMD</name>
<dbReference type="InterPro" id="IPR001839">
    <property type="entry name" value="TGF-b_C"/>
</dbReference>
<dbReference type="PROSITE" id="PS51362">
    <property type="entry name" value="TGF_BETA_2"/>
    <property type="match status" value="1"/>
</dbReference>
<keyword evidence="7" id="KW-0325">Glycoprotein</keyword>